<dbReference type="InterPro" id="IPR035986">
    <property type="entry name" value="PKD_dom_sf"/>
</dbReference>
<evidence type="ECO:0000313" key="5">
    <source>
        <dbReference type="EMBL" id="CAD9868224.1"/>
    </source>
</evidence>
<feature type="compositionally biased region" description="Low complexity" evidence="3">
    <location>
        <begin position="23"/>
        <end position="39"/>
    </location>
</feature>
<dbReference type="Pfam" id="PF00264">
    <property type="entry name" value="Tyrosinase"/>
    <property type="match status" value="1"/>
</dbReference>
<feature type="compositionally biased region" description="Basic and acidic residues" evidence="3">
    <location>
        <begin position="1"/>
        <end position="18"/>
    </location>
</feature>
<feature type="region of interest" description="Disordered" evidence="3">
    <location>
        <begin position="1"/>
        <end position="53"/>
    </location>
</feature>
<keyword evidence="1" id="KW-0479">Metal-binding</keyword>
<evidence type="ECO:0000256" key="2">
    <source>
        <dbReference type="ARBA" id="ARBA00023008"/>
    </source>
</evidence>
<dbReference type="GO" id="GO:0046872">
    <property type="term" value="F:metal ion binding"/>
    <property type="evidence" value="ECO:0007669"/>
    <property type="project" value="UniProtKB-KW"/>
</dbReference>
<keyword evidence="2" id="KW-0186">Copper</keyword>
<proteinExistence type="predicted"/>
<evidence type="ECO:0000259" key="4">
    <source>
        <dbReference type="Pfam" id="PF00264"/>
    </source>
</evidence>
<dbReference type="PANTHER" id="PTHR11474:SF126">
    <property type="entry name" value="TYROSINASE-LIKE PROTEIN TYR-1-RELATED"/>
    <property type="match status" value="1"/>
</dbReference>
<gene>
    <name evidence="5" type="ORF">FJAP1339_LOCUS8453</name>
</gene>
<dbReference type="InterPro" id="IPR050316">
    <property type="entry name" value="Tyrosinase/Hemocyanin"/>
</dbReference>
<dbReference type="Gene3D" id="1.10.1280.10">
    <property type="entry name" value="Di-copper center containing domain from catechol oxidase"/>
    <property type="match status" value="1"/>
</dbReference>
<accession>A0A7S2V1V1</accession>
<dbReference type="GO" id="GO:0016491">
    <property type="term" value="F:oxidoreductase activity"/>
    <property type="evidence" value="ECO:0007669"/>
    <property type="project" value="InterPro"/>
</dbReference>
<dbReference type="SUPFAM" id="SSF49299">
    <property type="entry name" value="PKD domain"/>
    <property type="match status" value="1"/>
</dbReference>
<dbReference type="PANTHER" id="PTHR11474">
    <property type="entry name" value="TYROSINASE FAMILY MEMBER"/>
    <property type="match status" value="1"/>
</dbReference>
<dbReference type="EMBL" id="HBHR01016937">
    <property type="protein sequence ID" value="CAD9868224.1"/>
    <property type="molecule type" value="Transcribed_RNA"/>
</dbReference>
<organism evidence="5">
    <name type="scientific">Fibrocapsa japonica</name>
    <dbReference type="NCBI Taxonomy" id="94617"/>
    <lineage>
        <taxon>Eukaryota</taxon>
        <taxon>Sar</taxon>
        <taxon>Stramenopiles</taxon>
        <taxon>Ochrophyta</taxon>
        <taxon>Raphidophyceae</taxon>
        <taxon>Chattonellales</taxon>
        <taxon>Chattonellaceae</taxon>
        <taxon>Fibrocapsa</taxon>
    </lineage>
</organism>
<dbReference type="SUPFAM" id="SSF48056">
    <property type="entry name" value="Di-copper centre-containing domain"/>
    <property type="match status" value="1"/>
</dbReference>
<evidence type="ECO:0000256" key="1">
    <source>
        <dbReference type="ARBA" id="ARBA00022723"/>
    </source>
</evidence>
<dbReference type="InterPro" id="IPR013783">
    <property type="entry name" value="Ig-like_fold"/>
</dbReference>
<sequence>MAQDQKEKEWNQKAEKTAPQHTAAALKQQRTPAAAAAAAGEVKSGPSSNTADPSVVEAKAEMKILMWNQYTQESPLEMSPWEYVAEPYRVAHFQAVMTPGPSSLPHVLCAPGSAGSSSATCQWEVDGVAVSESQGGQTASPSHTFTKTGWHEVSLQFTGEDGKKTSFSIQVMVKYIRREIRSLSPEDLEKFLSALHTIYALPASEGKEKYGSDYRSIEHFVSIHILGAGLKDCDHWHDDAGNMNHHIALTLELERALQVIDPSIAVPYWDYSRDAEDIAKSPVFDDDWFGALYSEHEDHVVDKGRWAFTEVRRAPESVEFHPLIKHPYGLLRSPWNTSPIPYIRRWKEVNGFDTQSMSIGCKEFYQGYNYSNMKDLNNKLNGILHGIMHIQAGGMWGSGDPKTANQYGFAVNQLLIFKNLWRMGYARVPESCSTDHPSSCTVSCPAELYQSRGMTARDVLVKTDVLRFMRVPYYGKEGNYHIVGFEGNPEGERKEWEKILNAICNPGNVGEMYSSTSPYDPLFWLIHPTGERFQNYRRLLKYKNIKDLEEPWGYTHETFIASDNGWMCDWSGVEDFLDLPECSQGTSCPGHKAENVLMNFHLDYPGMKGKTFTNQEFYEVASPLSEVLPYMYDNYRFTHCEAQGYSFGSQVLNQE</sequence>
<dbReference type="AlphaFoldDB" id="A0A7S2V1V1"/>
<protein>
    <recommendedName>
        <fullName evidence="4">Tyrosinase copper-binding domain-containing protein</fullName>
    </recommendedName>
</protein>
<name>A0A7S2V1V1_9STRA</name>
<dbReference type="InterPro" id="IPR008922">
    <property type="entry name" value="Di-copper_centre_dom_sf"/>
</dbReference>
<feature type="domain" description="Tyrosinase copper-binding" evidence="4">
    <location>
        <begin position="216"/>
        <end position="397"/>
    </location>
</feature>
<reference evidence="5" key="1">
    <citation type="submission" date="2021-01" db="EMBL/GenBank/DDBJ databases">
        <authorList>
            <person name="Corre E."/>
            <person name="Pelletier E."/>
            <person name="Niang G."/>
            <person name="Scheremetjew M."/>
            <person name="Finn R."/>
            <person name="Kale V."/>
            <person name="Holt S."/>
            <person name="Cochrane G."/>
            <person name="Meng A."/>
            <person name="Brown T."/>
            <person name="Cohen L."/>
        </authorList>
    </citation>
    <scope>NUCLEOTIDE SEQUENCE</scope>
    <source>
        <strain evidence="5">CCMP1661</strain>
    </source>
</reference>
<dbReference type="Gene3D" id="2.60.40.10">
    <property type="entry name" value="Immunoglobulins"/>
    <property type="match status" value="1"/>
</dbReference>
<evidence type="ECO:0000256" key="3">
    <source>
        <dbReference type="SAM" id="MobiDB-lite"/>
    </source>
</evidence>
<dbReference type="InterPro" id="IPR002227">
    <property type="entry name" value="Tyrosinase_Cu-bd"/>
</dbReference>